<name>A0A0H5QEB8_9ZZZZ</name>
<feature type="region of interest" description="Disordered" evidence="1">
    <location>
        <begin position="65"/>
        <end position="116"/>
    </location>
</feature>
<feature type="region of interest" description="Disordered" evidence="1">
    <location>
        <begin position="186"/>
        <end position="221"/>
    </location>
</feature>
<dbReference type="EMBL" id="LN852928">
    <property type="protein sequence ID" value="CRY94452.1"/>
    <property type="molecule type" value="Genomic_DNA"/>
</dbReference>
<feature type="compositionally biased region" description="Pro residues" evidence="1">
    <location>
        <begin position="83"/>
        <end position="94"/>
    </location>
</feature>
<sequence>MGAPSGHPRAPLRPAAPLPWDRGGGPGASRGCAPGPPVGPSAPRWGWGAGGRCGWLGSLRPLGGACGPLGLSAGRPPRRRGPGAPPAGPAPAWPGPGVGGPASPPPRSPGRGVVGAPCAGLRVAPVGLGPPLPVSVRPAPLPAPRRVPLPGALSGGPAIAMGRRAFLPPGAAGGGASAALCSAAAPSVGGGYQTRRGAVKGPARRPGAAPDIPPPGPMLGQ</sequence>
<feature type="compositionally biased region" description="Pro residues" evidence="1">
    <location>
        <begin position="211"/>
        <end position="221"/>
    </location>
</feature>
<evidence type="ECO:0000256" key="1">
    <source>
        <dbReference type="SAM" id="MobiDB-lite"/>
    </source>
</evidence>
<reference evidence="2" key="2">
    <citation type="submission" date="2015-07" db="EMBL/GenBank/DDBJ databases">
        <title>Plasmids, circular viruses and viroids from rat gut.</title>
        <authorList>
            <person name="Jorgensen T.J."/>
            <person name="Hansen M.A."/>
            <person name="Xu Z."/>
            <person name="Tabak M.A."/>
            <person name="Sorensen S.J."/>
            <person name="Hansen L.H."/>
        </authorList>
    </citation>
    <scope>NUCLEOTIDE SEQUENCE</scope>
    <source>
        <strain evidence="2">RGRH0255</strain>
    </source>
</reference>
<feature type="compositionally biased region" description="Low complexity" evidence="1">
    <location>
        <begin position="195"/>
        <end position="210"/>
    </location>
</feature>
<feature type="region of interest" description="Disordered" evidence="1">
    <location>
        <begin position="1"/>
        <end position="50"/>
    </location>
</feature>
<feature type="compositionally biased region" description="Pro residues" evidence="1">
    <location>
        <begin position="128"/>
        <end position="145"/>
    </location>
</feature>
<organism evidence="2">
    <name type="scientific">uncultured prokaryote</name>
    <dbReference type="NCBI Taxonomy" id="198431"/>
    <lineage>
        <taxon>unclassified sequences</taxon>
        <taxon>environmental samples</taxon>
    </lineage>
</organism>
<evidence type="ECO:0000313" key="2">
    <source>
        <dbReference type="EMBL" id="CRY94452.1"/>
    </source>
</evidence>
<feature type="region of interest" description="Disordered" evidence="1">
    <location>
        <begin position="126"/>
        <end position="145"/>
    </location>
</feature>
<accession>A0A0H5QEB8</accession>
<proteinExistence type="predicted"/>
<feature type="compositionally biased region" description="Low complexity" evidence="1">
    <location>
        <begin position="8"/>
        <end position="19"/>
    </location>
</feature>
<dbReference type="AlphaFoldDB" id="A0A0H5QEB8"/>
<reference evidence="2" key="1">
    <citation type="submission" date="2015-06" db="EMBL/GenBank/DDBJ databases">
        <authorList>
            <person name="Joergensen T."/>
        </authorList>
    </citation>
    <scope>NUCLEOTIDE SEQUENCE</scope>
    <source>
        <strain evidence="2">RGRH0255</strain>
    </source>
</reference>
<protein>
    <submittedName>
        <fullName evidence="2">Uncharacterized protein</fullName>
    </submittedName>
</protein>